<evidence type="ECO:0000259" key="14">
    <source>
        <dbReference type="SMART" id="SM00382"/>
    </source>
</evidence>
<keyword evidence="10" id="KW-0472">Membrane</keyword>
<dbReference type="GO" id="GO:0006886">
    <property type="term" value="P:intracellular protein transport"/>
    <property type="evidence" value="ECO:0007669"/>
    <property type="project" value="InterPro"/>
</dbReference>
<dbReference type="Pfam" id="PF25568">
    <property type="entry name" value="AAA_lid_At3g28540"/>
    <property type="match status" value="1"/>
</dbReference>
<evidence type="ECO:0000256" key="3">
    <source>
        <dbReference type="ARBA" id="ARBA00004496"/>
    </source>
</evidence>
<evidence type="ECO:0000313" key="16">
    <source>
        <dbReference type="Proteomes" id="UP001154282"/>
    </source>
</evidence>
<dbReference type="Pfam" id="PF00004">
    <property type="entry name" value="AAA"/>
    <property type="match status" value="1"/>
</dbReference>
<comment type="function">
    <text evidence="11">Plays a role in vesicular protein sorting. Component of the membrane-associated retromer complex which is essential in endosome-to-Golgi retrograde transport. The VPS29-VPS26-VPS35 subcomplex may be involved in recycling of specific cargos from endosome to the plasma membrane.</text>
</comment>
<dbReference type="PANTHER" id="PTHR12233">
    <property type="entry name" value="VACUOLAR PROTEIN SORTING 26 RELATED"/>
    <property type="match status" value="1"/>
</dbReference>
<evidence type="ECO:0000256" key="12">
    <source>
        <dbReference type="ARBA" id="ARBA00064408"/>
    </source>
</evidence>
<sequence length="862" mass="95802">MHTLLAGVAILLPTFLLLRVLATTSIRHIVLQSCRAIADRLHLHQTYTVPQFDPTTLLPNPLYSRVAAYLSSLQPSDSSAAATNLLSGSNPSHDIILSPDPNRHVITDRFLSAPLSWSNHPASSPASSGCKFVLCLRKKDKRRILRPYLQHILSVSEDAGREIKSFTTHFAPSAAAAESPWRAVPFAHPATMETVVMDADLKGKVKSDLELFLKSKQYYHRLGRAWKRSYLLHGASGTGKSSFVAAMARFLCFDVYEIDFSKLAGDWDLLKLLSQTTPRSVVVIEDLDRLLANSSGNLSLSGLLKFMDGIGCEERVMIYTMTSKEGIDPSVLRPGRIDVQIHFPLCDFPAFKTLAGNYLGVKEHKLFPQVEEVFLSGASLSPAEIGEIMIANRGSPSRALKSVITALQAADAAASDARAVRLMRESRASGVPPTAAAAAGDDGGGVFCRESVHTVREFRKLYGLLRIGSRRKEENSVPSSELGGGSGPLEKEGRIDGVSRGCQTSKVSLAGPSSFRSALGSFALTVLPRKHGKRPVLNCETCHLGVFQFASLVPIVNPFVPQNYIIGAFKPACNIAITLNDAKMRKQVPVKKENGQTIMTPLFQSQESVAGKVVIEPPQGKKVEHNGVKVELLGQIEMYFDRGNFYDFTSLVRELEVPGELYERKTYPFEFSTVEMPYETYNGVNVRLRYVLKVTVSRGYAGSIIEYQDFVVRNYTPPPPVNNTIKMEVGIEDCLHIEFEYNKSKYHLKDVIIGKIYFLLVRIKIKNMDLEIRRRESTGSGANTHVETETLAKFELMDGAPVRGESIPIRLFLSPYELTPTHRNINNKFSVKYYLNLVLVDEEDRRYFKQQEITIYRMQEGS</sequence>
<name>A0AAV0N221_9ROSI</name>
<dbReference type="AlphaFoldDB" id="A0AAV0N221"/>
<keyword evidence="9" id="KW-0333">Golgi apparatus</keyword>
<dbReference type="Pfam" id="PF03643">
    <property type="entry name" value="Vps26"/>
    <property type="match status" value="1"/>
</dbReference>
<dbReference type="GO" id="GO:0010008">
    <property type="term" value="C:endosome membrane"/>
    <property type="evidence" value="ECO:0007669"/>
    <property type="project" value="UniProtKB-SubCell"/>
</dbReference>
<comment type="subcellular location">
    <subcellularLocation>
        <location evidence="3">Cytoplasm</location>
    </subcellularLocation>
    <subcellularLocation>
        <location evidence="1">Endosome membrane</location>
        <topology evidence="1">Peripheral membrane protein</topology>
        <orientation evidence="1">Cytoplasmic side</orientation>
    </subcellularLocation>
    <subcellularLocation>
        <location evidence="4">Golgi apparatus</location>
        <location evidence="4">trans-Golgi network membrane</location>
        <topology evidence="4">Peripheral membrane protein</topology>
        <orientation evidence="4">Cytoplasmic side</orientation>
    </subcellularLocation>
    <subcellularLocation>
        <location evidence="2">Prevacuolar compartment membrane</location>
        <topology evidence="2">Peripheral membrane protein</topology>
        <orientation evidence="2">Cytoplasmic side</orientation>
    </subcellularLocation>
</comment>
<feature type="domain" description="AAA+ ATPase" evidence="14">
    <location>
        <begin position="226"/>
        <end position="347"/>
    </location>
</feature>
<evidence type="ECO:0000256" key="7">
    <source>
        <dbReference type="ARBA" id="ARBA00022490"/>
    </source>
</evidence>
<dbReference type="SUPFAM" id="SSF52540">
    <property type="entry name" value="P-loop containing nucleoside triphosphate hydrolases"/>
    <property type="match status" value="1"/>
</dbReference>
<dbReference type="FunFam" id="2.60.40.640:FF:000012">
    <property type="entry name" value="vacuolar protein sorting-associated protein 26A"/>
    <property type="match status" value="1"/>
</dbReference>
<evidence type="ECO:0000256" key="13">
    <source>
        <dbReference type="SAM" id="SignalP"/>
    </source>
</evidence>
<protein>
    <recommendedName>
        <fullName evidence="14">AAA+ ATPase domain-containing protein</fullName>
    </recommendedName>
</protein>
<keyword evidence="7" id="KW-0963">Cytoplasm</keyword>
<dbReference type="GO" id="GO:0005794">
    <property type="term" value="C:Golgi apparatus"/>
    <property type="evidence" value="ECO:0007669"/>
    <property type="project" value="UniProtKB-SubCell"/>
</dbReference>
<accession>A0AAV0N221</accession>
<gene>
    <name evidence="15" type="ORF">LITE_LOCUS31269</name>
</gene>
<keyword evidence="13" id="KW-0732">Signal</keyword>
<evidence type="ECO:0000256" key="11">
    <source>
        <dbReference type="ARBA" id="ARBA00056169"/>
    </source>
</evidence>
<evidence type="ECO:0000256" key="5">
    <source>
        <dbReference type="ARBA" id="ARBA00009100"/>
    </source>
</evidence>
<evidence type="ECO:0000256" key="10">
    <source>
        <dbReference type="ARBA" id="ARBA00023136"/>
    </source>
</evidence>
<evidence type="ECO:0000256" key="6">
    <source>
        <dbReference type="ARBA" id="ARBA00022448"/>
    </source>
</evidence>
<dbReference type="Gene3D" id="2.60.40.640">
    <property type="match status" value="2"/>
</dbReference>
<dbReference type="InterPro" id="IPR003959">
    <property type="entry name" value="ATPase_AAA_core"/>
</dbReference>
<evidence type="ECO:0000256" key="9">
    <source>
        <dbReference type="ARBA" id="ARBA00023034"/>
    </source>
</evidence>
<dbReference type="InterPro" id="IPR058017">
    <property type="entry name" value="At3g28540-like_C"/>
</dbReference>
<keyword evidence="16" id="KW-1185">Reference proteome</keyword>
<dbReference type="InterPro" id="IPR027417">
    <property type="entry name" value="P-loop_NTPase"/>
</dbReference>
<dbReference type="GO" id="GO:0016887">
    <property type="term" value="F:ATP hydrolysis activity"/>
    <property type="evidence" value="ECO:0007669"/>
    <property type="project" value="InterPro"/>
</dbReference>
<comment type="subunit">
    <text evidence="12">Component of the retromer complex which consists of VPS29 (MAG1), VPS26 (VPS26A or VPS26B), VPS35 (VPS35A or VPS35B or VPS35C), VPS5/17 (SNX1 or SNX2A or SNX2B). Component of a retromer subcomplex consisting of VPS29 (MAG1), VPS26 (VPS26A or VPS26B), VPS35 (VPS35A or VPS35B or VPS35C).</text>
</comment>
<dbReference type="GO" id="GO:0005524">
    <property type="term" value="F:ATP binding"/>
    <property type="evidence" value="ECO:0007669"/>
    <property type="project" value="InterPro"/>
</dbReference>
<dbReference type="Gene3D" id="3.40.50.300">
    <property type="entry name" value="P-loop containing nucleotide triphosphate hydrolases"/>
    <property type="match status" value="1"/>
</dbReference>
<dbReference type="InterPro" id="IPR003593">
    <property type="entry name" value="AAA+_ATPase"/>
</dbReference>
<evidence type="ECO:0000256" key="1">
    <source>
        <dbReference type="ARBA" id="ARBA00004125"/>
    </source>
</evidence>
<evidence type="ECO:0000256" key="2">
    <source>
        <dbReference type="ARBA" id="ARBA00004179"/>
    </source>
</evidence>
<dbReference type="Proteomes" id="UP001154282">
    <property type="component" value="Unassembled WGS sequence"/>
</dbReference>
<evidence type="ECO:0000256" key="8">
    <source>
        <dbReference type="ARBA" id="ARBA00022927"/>
    </source>
</evidence>
<dbReference type="FunFam" id="2.60.40.640:FF:000006">
    <property type="entry name" value="Vacuolar protein sorting-associated protein 26"/>
    <property type="match status" value="1"/>
</dbReference>
<comment type="caution">
    <text evidence="15">The sequence shown here is derived from an EMBL/GenBank/DDBJ whole genome shotgun (WGS) entry which is preliminary data.</text>
</comment>
<keyword evidence="6" id="KW-0813">Transport</keyword>
<dbReference type="InterPro" id="IPR014752">
    <property type="entry name" value="Arrestin-like_C"/>
</dbReference>
<evidence type="ECO:0000256" key="4">
    <source>
        <dbReference type="ARBA" id="ARBA00004546"/>
    </source>
</evidence>
<reference evidence="15" key="1">
    <citation type="submission" date="2022-08" db="EMBL/GenBank/DDBJ databases">
        <authorList>
            <person name="Gutierrez-Valencia J."/>
        </authorList>
    </citation>
    <scope>NUCLEOTIDE SEQUENCE</scope>
</reference>
<feature type="chain" id="PRO_5043841216" description="AAA+ ATPase domain-containing protein" evidence="13">
    <location>
        <begin position="23"/>
        <end position="862"/>
    </location>
</feature>
<proteinExistence type="inferred from homology"/>
<dbReference type="EMBL" id="CAMGYJ010000007">
    <property type="protein sequence ID" value="CAI0452565.1"/>
    <property type="molecule type" value="Genomic_DNA"/>
</dbReference>
<feature type="signal peptide" evidence="13">
    <location>
        <begin position="1"/>
        <end position="22"/>
    </location>
</feature>
<comment type="similarity">
    <text evidence="5">Belongs to the VPS26 family.</text>
</comment>
<dbReference type="InterPro" id="IPR028934">
    <property type="entry name" value="Vps26-related"/>
</dbReference>
<organism evidence="15 16">
    <name type="scientific">Linum tenue</name>
    <dbReference type="NCBI Taxonomy" id="586396"/>
    <lineage>
        <taxon>Eukaryota</taxon>
        <taxon>Viridiplantae</taxon>
        <taxon>Streptophyta</taxon>
        <taxon>Embryophyta</taxon>
        <taxon>Tracheophyta</taxon>
        <taxon>Spermatophyta</taxon>
        <taxon>Magnoliopsida</taxon>
        <taxon>eudicotyledons</taxon>
        <taxon>Gunneridae</taxon>
        <taxon>Pentapetalae</taxon>
        <taxon>rosids</taxon>
        <taxon>fabids</taxon>
        <taxon>Malpighiales</taxon>
        <taxon>Linaceae</taxon>
        <taxon>Linum</taxon>
    </lineage>
</organism>
<dbReference type="SMART" id="SM00382">
    <property type="entry name" value="AAA"/>
    <property type="match status" value="1"/>
</dbReference>
<evidence type="ECO:0000313" key="15">
    <source>
        <dbReference type="EMBL" id="CAI0452565.1"/>
    </source>
</evidence>
<keyword evidence="8" id="KW-0653">Protein transport</keyword>